<sequence>MEYSIINIVEQNNYQIDAARILTNTFLDIGNKTWPTIQSAIDEVEECIDLPNICIGLIHNNQLIGWVGLRPMYDKTWELHPLVVRTDYQSKGIGSVLLAEVEKRAREVGIIGIILGTDDEYNKTSLSEITIDENNIFDAIQNIKNIHNHPYEFYQKNGYMIVGIIPNANGLRKPDIWMWKSLLN</sequence>
<dbReference type="InterPro" id="IPR016181">
    <property type="entry name" value="Acyl_CoA_acyltransferase"/>
</dbReference>
<protein>
    <submittedName>
        <fullName evidence="2">Aminoglycoside 6'-N-acetyltransferase</fullName>
    </submittedName>
</protein>
<dbReference type="SMR" id="K0IV17"/>
<accession>K0IV17</accession>
<feature type="domain" description="N-acetyltransferase" evidence="1">
    <location>
        <begin position="14"/>
        <end position="183"/>
    </location>
</feature>
<dbReference type="AlphaFoldDB" id="K0IV17"/>
<dbReference type="Gene3D" id="3.40.630.30">
    <property type="match status" value="1"/>
</dbReference>
<evidence type="ECO:0000313" key="2">
    <source>
        <dbReference type="EMBL" id="BAM46120.1"/>
    </source>
</evidence>
<dbReference type="Pfam" id="PF00583">
    <property type="entry name" value="Acetyltransf_1"/>
    <property type="match status" value="1"/>
</dbReference>
<dbReference type="GO" id="GO:0016747">
    <property type="term" value="F:acyltransferase activity, transferring groups other than amino-acyl groups"/>
    <property type="evidence" value="ECO:0007669"/>
    <property type="project" value="InterPro"/>
</dbReference>
<name>K0IV17_PSEAI</name>
<dbReference type="EMBL" id="AB709942">
    <property type="protein sequence ID" value="BAM46120.1"/>
    <property type="molecule type" value="Genomic_DNA"/>
</dbReference>
<dbReference type="NCBIfam" id="NF033078">
    <property type="entry name" value="AAC_6p_Ia_fam"/>
    <property type="match status" value="1"/>
</dbReference>
<organism evidence="2">
    <name type="scientific">Pseudomonas aeruginosa</name>
    <dbReference type="NCBI Taxonomy" id="287"/>
    <lineage>
        <taxon>Bacteria</taxon>
        <taxon>Pseudomonadati</taxon>
        <taxon>Pseudomonadota</taxon>
        <taxon>Gammaproteobacteria</taxon>
        <taxon>Pseudomonadales</taxon>
        <taxon>Pseudomonadaceae</taxon>
        <taxon>Pseudomonas</taxon>
    </lineage>
</organism>
<dbReference type="InterPro" id="IPR000182">
    <property type="entry name" value="GNAT_dom"/>
</dbReference>
<reference evidence="2" key="1">
    <citation type="journal article" date="2013" name="Antimicrob. Agents Chemother.">
        <title>Novel 6'-N-Aminoglycoside Acetyltransferase AAC(6')-Iaj from a Clinical Isolate of Pseudomonas aeruginosa.</title>
        <authorList>
            <person name="Tada T."/>
            <person name="Miyoshi-Akiyama T."/>
            <person name="Shimada K."/>
            <person name="Shimojima M."/>
            <person name="Kirikae T."/>
        </authorList>
    </citation>
    <scope>NUCLEOTIDE SEQUENCE</scope>
    <source>
        <strain evidence="2">NCGM 1588</strain>
    </source>
</reference>
<evidence type="ECO:0000259" key="1">
    <source>
        <dbReference type="PROSITE" id="PS51186"/>
    </source>
</evidence>
<dbReference type="CDD" id="cd04301">
    <property type="entry name" value="NAT_SF"/>
    <property type="match status" value="1"/>
</dbReference>
<dbReference type="SUPFAM" id="SSF55729">
    <property type="entry name" value="Acyl-CoA N-acyltransferases (Nat)"/>
    <property type="match status" value="1"/>
</dbReference>
<dbReference type="RefSeq" id="WP_069174568.1">
    <property type="nucleotide sequence ID" value="NG_051491.1"/>
</dbReference>
<dbReference type="CARD" id="ARO:3003677">
    <property type="molecule name" value="AAC(6')-Iaj"/>
    <property type="mechanism identifier" value="ARO:0001004"/>
    <property type="mechanism name" value="antibiotic inactivation"/>
</dbReference>
<dbReference type="PROSITE" id="PS51186">
    <property type="entry name" value="GNAT"/>
    <property type="match status" value="1"/>
</dbReference>
<dbReference type="BRENDA" id="2.3.1.82">
    <property type="organism ID" value="5087"/>
</dbReference>
<proteinExistence type="predicted"/>
<keyword evidence="2" id="KW-0808">Transferase</keyword>
<gene>
    <name evidence="2" type="primary">aac(6')-Iaj</name>
</gene>